<evidence type="ECO:0000256" key="3">
    <source>
        <dbReference type="ARBA" id="ARBA00022490"/>
    </source>
</evidence>
<dbReference type="PANTHER" id="PTHR31250:SF27">
    <property type="entry name" value="IQ DOMAIN-CONTAINING PROTEIN IQM5"/>
    <property type="match status" value="1"/>
</dbReference>
<feature type="region of interest" description="Disordered" evidence="5">
    <location>
        <begin position="33"/>
        <end position="73"/>
    </location>
</feature>
<accession>A0ABR3GK02</accession>
<feature type="region of interest" description="Disordered" evidence="5">
    <location>
        <begin position="254"/>
        <end position="302"/>
    </location>
</feature>
<evidence type="ECO:0000256" key="4">
    <source>
        <dbReference type="ARBA" id="ARBA00023242"/>
    </source>
</evidence>
<sequence>MSADAETAILRVKSSAEELAKAAVEIQALKEARYRQAAQPVSREGRLGAHLSTCEGTSEGTNEGGSSKQRTSNSKERWDKAILFARQAQHDDAPSSSSSSDGDSIGEESKKKRADRRAKRIQKRKERIEYSKAMDMQYFLEMHRYGSNLRAYHSYWQSQSTLENFFYWLDYGSGRDLNLSVCSRSQLDSECVRYLSREERQSYLVKIDHSGRLCWAKNGECIDTTTKYHDSPTGIVLIDSENAAAAAATESHVRCAHHGARRRSGTIDNMSSSSDSSSSPRGSDSGGERYADPSMQGRHGPKKVFHVSASTVLNRLLRGTTKKNTWIFVVDNSFRLYVGIKQSGAFQHSSFLHGARVSAAGLIKIKDGRLSSLSPLSGHYRPPANNFRKFVKSLKEAGVDMSHVSISKSYAILVGLEAYSNFRKGKNKTKRAAGETADKVVDKIHPSSTPHLYRSKKDENVTEQYQIDKPTRYNADGTADNGRVEKPDKQLKKRISAEKNKRHENSFAVSAHQVEGTEDSGGV</sequence>
<comment type="subcellular location">
    <subcellularLocation>
        <location evidence="2">Cytoplasm</location>
    </subcellularLocation>
    <subcellularLocation>
        <location evidence="1">Nucleus</location>
    </subcellularLocation>
</comment>
<evidence type="ECO:0000313" key="6">
    <source>
        <dbReference type="EMBL" id="KAL0636183.1"/>
    </source>
</evidence>
<keyword evidence="7" id="KW-1185">Reference proteome</keyword>
<dbReference type="Proteomes" id="UP001447188">
    <property type="component" value="Unassembled WGS sequence"/>
</dbReference>
<feature type="compositionally biased region" description="Basic and acidic residues" evidence="5">
    <location>
        <begin position="482"/>
        <end position="505"/>
    </location>
</feature>
<dbReference type="EMBL" id="JBBBZM010000055">
    <property type="protein sequence ID" value="KAL0636183.1"/>
    <property type="molecule type" value="Genomic_DNA"/>
</dbReference>
<organism evidence="6 7">
    <name type="scientific">Discina gigas</name>
    <dbReference type="NCBI Taxonomy" id="1032678"/>
    <lineage>
        <taxon>Eukaryota</taxon>
        <taxon>Fungi</taxon>
        <taxon>Dikarya</taxon>
        <taxon>Ascomycota</taxon>
        <taxon>Pezizomycotina</taxon>
        <taxon>Pezizomycetes</taxon>
        <taxon>Pezizales</taxon>
        <taxon>Discinaceae</taxon>
        <taxon>Discina</taxon>
    </lineage>
</organism>
<feature type="compositionally biased region" description="Basic and acidic residues" evidence="5">
    <location>
        <begin position="432"/>
        <end position="445"/>
    </location>
</feature>
<dbReference type="InterPro" id="IPR044159">
    <property type="entry name" value="IQM"/>
</dbReference>
<dbReference type="PANTHER" id="PTHR31250">
    <property type="entry name" value="IQ DOMAIN-CONTAINING PROTEIN IQM3"/>
    <property type="match status" value="1"/>
</dbReference>
<evidence type="ECO:0000256" key="2">
    <source>
        <dbReference type="ARBA" id="ARBA00004496"/>
    </source>
</evidence>
<evidence type="ECO:0000256" key="5">
    <source>
        <dbReference type="SAM" id="MobiDB-lite"/>
    </source>
</evidence>
<proteinExistence type="predicted"/>
<keyword evidence="4" id="KW-0539">Nucleus</keyword>
<evidence type="ECO:0008006" key="8">
    <source>
        <dbReference type="Google" id="ProtNLM"/>
    </source>
</evidence>
<name>A0ABR3GK02_9PEZI</name>
<evidence type="ECO:0000313" key="7">
    <source>
        <dbReference type="Proteomes" id="UP001447188"/>
    </source>
</evidence>
<feature type="region of interest" description="Disordered" evidence="5">
    <location>
        <begin position="87"/>
        <end position="124"/>
    </location>
</feature>
<comment type="caution">
    <text evidence="6">The sequence shown here is derived from an EMBL/GenBank/DDBJ whole genome shotgun (WGS) entry which is preliminary data.</text>
</comment>
<gene>
    <name evidence="6" type="ORF">Q9L58_004857</name>
</gene>
<keyword evidence="3" id="KW-0963">Cytoplasm</keyword>
<protein>
    <recommendedName>
        <fullName evidence="8">IQ calmodulin-binding motif protein</fullName>
    </recommendedName>
</protein>
<feature type="region of interest" description="Disordered" evidence="5">
    <location>
        <begin position="425"/>
        <end position="523"/>
    </location>
</feature>
<feature type="compositionally biased region" description="Low complexity" evidence="5">
    <location>
        <begin position="52"/>
        <end position="67"/>
    </location>
</feature>
<evidence type="ECO:0000256" key="1">
    <source>
        <dbReference type="ARBA" id="ARBA00004123"/>
    </source>
</evidence>
<reference evidence="6 7" key="1">
    <citation type="submission" date="2024-02" db="EMBL/GenBank/DDBJ databases">
        <title>Discinaceae phylogenomics.</title>
        <authorList>
            <person name="Dirks A.C."/>
            <person name="James T.Y."/>
        </authorList>
    </citation>
    <scope>NUCLEOTIDE SEQUENCE [LARGE SCALE GENOMIC DNA]</scope>
    <source>
        <strain evidence="6 7">ACD0624</strain>
    </source>
</reference>
<feature type="compositionally biased region" description="Basic residues" evidence="5">
    <location>
        <begin position="254"/>
        <end position="264"/>
    </location>
</feature>
<feature type="compositionally biased region" description="Low complexity" evidence="5">
    <location>
        <begin position="266"/>
        <end position="283"/>
    </location>
</feature>
<feature type="compositionally biased region" description="Basic residues" evidence="5">
    <location>
        <begin position="111"/>
        <end position="124"/>
    </location>
</feature>